<keyword evidence="1" id="KW-0677">Repeat</keyword>
<feature type="repeat" description="ANK" evidence="3">
    <location>
        <begin position="71"/>
        <end position="103"/>
    </location>
</feature>
<evidence type="ECO:0000256" key="5">
    <source>
        <dbReference type="SAM" id="Phobius"/>
    </source>
</evidence>
<accession>A0ABP1RP73</accession>
<comment type="caution">
    <text evidence="6">The sequence shown here is derived from an EMBL/GenBank/DDBJ whole genome shotgun (WGS) entry which is preliminary data.</text>
</comment>
<evidence type="ECO:0000256" key="3">
    <source>
        <dbReference type="PROSITE-ProRule" id="PRU00023"/>
    </source>
</evidence>
<proteinExistence type="predicted"/>
<keyword evidence="5" id="KW-0812">Transmembrane</keyword>
<name>A0ABP1RP73_9HEXA</name>
<dbReference type="PANTHER" id="PTHR24198:SF165">
    <property type="entry name" value="ANKYRIN REPEAT-CONTAINING PROTEIN-RELATED"/>
    <property type="match status" value="1"/>
</dbReference>
<evidence type="ECO:0000313" key="7">
    <source>
        <dbReference type="Proteomes" id="UP001642540"/>
    </source>
</evidence>
<feature type="transmembrane region" description="Helical" evidence="5">
    <location>
        <begin position="393"/>
        <end position="412"/>
    </location>
</feature>
<dbReference type="Pfam" id="PF12796">
    <property type="entry name" value="Ank_2"/>
    <property type="match status" value="2"/>
</dbReference>
<dbReference type="SUPFAM" id="SSF48403">
    <property type="entry name" value="Ankyrin repeat"/>
    <property type="match status" value="1"/>
</dbReference>
<keyword evidence="2 3" id="KW-0040">ANK repeat</keyword>
<reference evidence="6 7" key="1">
    <citation type="submission" date="2024-08" db="EMBL/GenBank/DDBJ databases">
        <authorList>
            <person name="Cucini C."/>
            <person name="Frati F."/>
        </authorList>
    </citation>
    <scope>NUCLEOTIDE SEQUENCE [LARGE SCALE GENOMIC DNA]</scope>
</reference>
<gene>
    <name evidence="6" type="ORF">ODALV1_LOCUS24444</name>
</gene>
<dbReference type="PROSITE" id="PS50088">
    <property type="entry name" value="ANK_REPEAT"/>
    <property type="match status" value="2"/>
</dbReference>
<evidence type="ECO:0000256" key="1">
    <source>
        <dbReference type="ARBA" id="ARBA00022737"/>
    </source>
</evidence>
<feature type="region of interest" description="Disordered" evidence="4">
    <location>
        <begin position="1"/>
        <end position="29"/>
    </location>
</feature>
<protein>
    <submittedName>
        <fullName evidence="6">Uncharacterized protein</fullName>
    </submittedName>
</protein>
<evidence type="ECO:0000313" key="6">
    <source>
        <dbReference type="EMBL" id="CAL8132039.1"/>
    </source>
</evidence>
<dbReference type="InterPro" id="IPR036770">
    <property type="entry name" value="Ankyrin_rpt-contain_sf"/>
</dbReference>
<feature type="repeat" description="ANK" evidence="3">
    <location>
        <begin position="145"/>
        <end position="177"/>
    </location>
</feature>
<dbReference type="Gene3D" id="1.25.40.20">
    <property type="entry name" value="Ankyrin repeat-containing domain"/>
    <property type="match status" value="1"/>
</dbReference>
<dbReference type="Proteomes" id="UP001642540">
    <property type="component" value="Unassembled WGS sequence"/>
</dbReference>
<feature type="transmembrane region" description="Helical" evidence="5">
    <location>
        <begin position="363"/>
        <end position="381"/>
    </location>
</feature>
<keyword evidence="7" id="KW-1185">Reference proteome</keyword>
<keyword evidence="5" id="KW-0472">Membrane</keyword>
<dbReference type="SMART" id="SM00248">
    <property type="entry name" value="ANK"/>
    <property type="match status" value="5"/>
</dbReference>
<organism evidence="6 7">
    <name type="scientific">Orchesella dallaii</name>
    <dbReference type="NCBI Taxonomy" id="48710"/>
    <lineage>
        <taxon>Eukaryota</taxon>
        <taxon>Metazoa</taxon>
        <taxon>Ecdysozoa</taxon>
        <taxon>Arthropoda</taxon>
        <taxon>Hexapoda</taxon>
        <taxon>Collembola</taxon>
        <taxon>Entomobryomorpha</taxon>
        <taxon>Entomobryoidea</taxon>
        <taxon>Orchesellidae</taxon>
        <taxon>Orchesellinae</taxon>
        <taxon>Orchesella</taxon>
    </lineage>
</organism>
<evidence type="ECO:0000256" key="4">
    <source>
        <dbReference type="SAM" id="MobiDB-lite"/>
    </source>
</evidence>
<dbReference type="PANTHER" id="PTHR24198">
    <property type="entry name" value="ANKYRIN REPEAT AND PROTEIN KINASE DOMAIN-CONTAINING PROTEIN"/>
    <property type="match status" value="1"/>
</dbReference>
<keyword evidence="5" id="KW-1133">Transmembrane helix</keyword>
<evidence type="ECO:0000256" key="2">
    <source>
        <dbReference type="ARBA" id="ARBA00023043"/>
    </source>
</evidence>
<dbReference type="InterPro" id="IPR002110">
    <property type="entry name" value="Ankyrin_rpt"/>
</dbReference>
<feature type="compositionally biased region" description="Low complexity" evidence="4">
    <location>
        <begin position="10"/>
        <end position="20"/>
    </location>
</feature>
<dbReference type="EMBL" id="CAXLJM020000091">
    <property type="protein sequence ID" value="CAL8132039.1"/>
    <property type="molecule type" value="Genomic_DNA"/>
</dbReference>
<sequence length="433" mass="47285">MAEANDHNISGSPMPSSSSSIKENQSNSGKMSPISILIKMCAKGSSTDVVETLTSYNKNINDVLETGSAPIGWTCLLYASRNLNREVMECLLENGADPNLCNPSGFSPIMAVAMASSQSTQVRAVSCARLLVGSDVSVRNASTGTRRTLLTRAVINGAYELVKYFIDVGADPNEHDSLGETPLNIAVFWKLKDIALHLVDSGANPFIKNGNGESCVDLAAKMNKGEFNEMEYLVAQWRLEYYQEHYSDELLDEMLQQKNISPCLSISTSSESLVPIEEMSHGENANENKTNVNPEVLEPTDEAGDKGAEKEEPIVVTRNGENANENNIKENIQDLGQIDEAGDKDFETQGQTEATRKGNGGKWFLAGLGIGAAVVCMMKSARFNRVPRYVNRLRLRTIAIVLWSIALAWAFIRFKGWQGQDAEPAQPRIAGLV</sequence>
<feature type="region of interest" description="Disordered" evidence="4">
    <location>
        <begin position="281"/>
        <end position="309"/>
    </location>
</feature>